<comment type="caution">
    <text evidence="5">The sequence shown here is derived from an EMBL/GenBank/DDBJ whole genome shotgun (WGS) entry which is preliminary data.</text>
</comment>
<evidence type="ECO:0000256" key="2">
    <source>
        <dbReference type="ARBA" id="ARBA00022598"/>
    </source>
</evidence>
<feature type="domain" description="AMP-dependent synthetase/ligase" evidence="3">
    <location>
        <begin position="23"/>
        <end position="376"/>
    </location>
</feature>
<dbReference type="Gene3D" id="3.40.50.980">
    <property type="match status" value="2"/>
</dbReference>
<dbReference type="EMBL" id="QCZG01000064">
    <property type="protein sequence ID" value="PWA05784.1"/>
    <property type="molecule type" value="Genomic_DNA"/>
</dbReference>
<dbReference type="GO" id="GO:0016405">
    <property type="term" value="F:CoA-ligase activity"/>
    <property type="evidence" value="ECO:0007669"/>
    <property type="project" value="TreeGrafter"/>
</dbReference>
<dbReference type="Pfam" id="PF00501">
    <property type="entry name" value="AMP-binding"/>
    <property type="match status" value="1"/>
</dbReference>
<dbReference type="PROSITE" id="PS00455">
    <property type="entry name" value="AMP_BINDING"/>
    <property type="match status" value="1"/>
</dbReference>
<feature type="domain" description="AMP-binding enzyme C-terminal" evidence="4">
    <location>
        <begin position="426"/>
        <end position="501"/>
    </location>
</feature>
<sequence>MYLKHNQMTVGEIPKFFGEKFDTKNKVAVKSNDGFKITWEQLNKRSNKLARVIKEDFELVKGDKVVTFLNNCGEYPEIIYGLAKIGVIVAPISYRFISRELKYAIEHSDAKAIILSEDLYNVFQDISEEVQIPKKNILVIGNGILSNYEKRLNEKMDHNVEIQAEENDYFWLGLTGGTTGYPKAALTTHKSMVEHWKRMTIEFTVLENDYELISGPFYHGLGFLFGLQQLSVGGKIFITDKFDPQLVLSIIEKEKITATPMVPTMYNEILNTPNKRNFDISSMRVLVCAGSALLTKVKEGVIEYFSNAGLYEYYGSTEHGFYTIIKPKDQLRKNRSCGLPFYGIEIKILDEEGNEVNQGEVGEIYKKGLLLGAEYYKNKEATENCFRGKWATSGDMGYVDEEGFLYIVDRKKDMIISGGVNIFPTEIEEVIQSNPSVKEVGVVGLPDEKWGEVVSAFIVKKKNQEIDKNDILKHCDGVIANYKKPKNIFFIDELPKNAAGKILRRKIKELAPQYKV</sequence>
<evidence type="ECO:0000313" key="5">
    <source>
        <dbReference type="EMBL" id="PWA05784.1"/>
    </source>
</evidence>
<dbReference type="SUPFAM" id="SSF56801">
    <property type="entry name" value="Acetyl-CoA synthetase-like"/>
    <property type="match status" value="1"/>
</dbReference>
<evidence type="ECO:0008006" key="7">
    <source>
        <dbReference type="Google" id="ProtNLM"/>
    </source>
</evidence>
<keyword evidence="6" id="KW-1185">Reference proteome</keyword>
<dbReference type="OrthoDB" id="9765680at2"/>
<reference evidence="5 6" key="1">
    <citation type="submission" date="2018-04" db="EMBL/GenBank/DDBJ databases">
        <title>Camelliibacillus theae gen. nov., sp. nov., isolated from Pu'er tea.</title>
        <authorList>
            <person name="Niu L."/>
        </authorList>
    </citation>
    <scope>NUCLEOTIDE SEQUENCE [LARGE SCALE GENOMIC DNA]</scope>
    <source>
        <strain evidence="5 6">T8</strain>
    </source>
</reference>
<dbReference type="InterPro" id="IPR000873">
    <property type="entry name" value="AMP-dep_synth/lig_dom"/>
</dbReference>
<proteinExistence type="inferred from homology"/>
<dbReference type="Gene3D" id="2.30.38.10">
    <property type="entry name" value="Luciferase, Domain 3"/>
    <property type="match status" value="1"/>
</dbReference>
<protein>
    <recommendedName>
        <fullName evidence="7">AMP-dependent synthetase</fullName>
    </recommendedName>
</protein>
<dbReference type="PANTHER" id="PTHR24096">
    <property type="entry name" value="LONG-CHAIN-FATTY-ACID--COA LIGASE"/>
    <property type="match status" value="1"/>
</dbReference>
<keyword evidence="2" id="KW-0436">Ligase</keyword>
<name>A0A2U1JLC7_9BACI</name>
<dbReference type="Pfam" id="PF13193">
    <property type="entry name" value="AMP-binding_C"/>
    <property type="match status" value="1"/>
</dbReference>
<dbReference type="InterPro" id="IPR020845">
    <property type="entry name" value="AMP-binding_CS"/>
</dbReference>
<evidence type="ECO:0000259" key="3">
    <source>
        <dbReference type="Pfam" id="PF00501"/>
    </source>
</evidence>
<dbReference type="PANTHER" id="PTHR24096:SF267">
    <property type="entry name" value="MALONATE--COA LIGASE ACSF3, MITOCHONDRIAL"/>
    <property type="match status" value="1"/>
</dbReference>
<dbReference type="AlphaFoldDB" id="A0A2U1JLC7"/>
<dbReference type="Gene3D" id="3.30.300.30">
    <property type="match status" value="1"/>
</dbReference>
<comment type="similarity">
    <text evidence="1">Belongs to the ATP-dependent AMP-binding enzyme family.</text>
</comment>
<accession>A0A2U1JLC7</accession>
<evidence type="ECO:0000313" key="6">
    <source>
        <dbReference type="Proteomes" id="UP000245998"/>
    </source>
</evidence>
<dbReference type="RefSeq" id="WP_116556237.1">
    <property type="nucleotide sequence ID" value="NZ_QCZG01000064.1"/>
</dbReference>
<dbReference type="Proteomes" id="UP000245998">
    <property type="component" value="Unassembled WGS sequence"/>
</dbReference>
<gene>
    <name evidence="5" type="ORF">DCC39_17805</name>
</gene>
<dbReference type="InterPro" id="IPR045851">
    <property type="entry name" value="AMP-bd_C_sf"/>
</dbReference>
<dbReference type="FunFam" id="3.30.300.30:FF:000008">
    <property type="entry name" value="2,3-dihydroxybenzoate-AMP ligase"/>
    <property type="match status" value="1"/>
</dbReference>
<evidence type="ECO:0000256" key="1">
    <source>
        <dbReference type="ARBA" id="ARBA00006432"/>
    </source>
</evidence>
<organism evidence="5 6">
    <name type="scientific">Pueribacillus theae</name>
    <dbReference type="NCBI Taxonomy" id="2171751"/>
    <lineage>
        <taxon>Bacteria</taxon>
        <taxon>Bacillati</taxon>
        <taxon>Bacillota</taxon>
        <taxon>Bacilli</taxon>
        <taxon>Bacillales</taxon>
        <taxon>Bacillaceae</taxon>
        <taxon>Pueribacillus</taxon>
    </lineage>
</organism>
<evidence type="ECO:0000259" key="4">
    <source>
        <dbReference type="Pfam" id="PF13193"/>
    </source>
</evidence>
<dbReference type="InterPro" id="IPR025110">
    <property type="entry name" value="AMP-bd_C"/>
</dbReference>